<dbReference type="EMBL" id="JAAAIL010003403">
    <property type="protein sequence ID" value="KAG0250772.1"/>
    <property type="molecule type" value="Genomic_DNA"/>
</dbReference>
<dbReference type="AlphaFoldDB" id="A0AAD4D0G1"/>
<gene>
    <name evidence="2" type="ORF">BGZ95_007104</name>
</gene>
<feature type="non-terminal residue" evidence="2">
    <location>
        <position position="85"/>
    </location>
</feature>
<name>A0AAD4D0G1_9FUNG</name>
<protein>
    <submittedName>
        <fullName evidence="2">Uncharacterized protein</fullName>
    </submittedName>
</protein>
<proteinExistence type="predicted"/>
<feature type="region of interest" description="Disordered" evidence="1">
    <location>
        <begin position="1"/>
        <end position="28"/>
    </location>
</feature>
<accession>A0AAD4D0G1</accession>
<organism evidence="2 3">
    <name type="scientific">Linnemannia exigua</name>
    <dbReference type="NCBI Taxonomy" id="604196"/>
    <lineage>
        <taxon>Eukaryota</taxon>
        <taxon>Fungi</taxon>
        <taxon>Fungi incertae sedis</taxon>
        <taxon>Mucoromycota</taxon>
        <taxon>Mortierellomycotina</taxon>
        <taxon>Mortierellomycetes</taxon>
        <taxon>Mortierellales</taxon>
        <taxon>Mortierellaceae</taxon>
        <taxon>Linnemannia</taxon>
    </lineage>
</organism>
<keyword evidence="3" id="KW-1185">Reference proteome</keyword>
<evidence type="ECO:0000256" key="1">
    <source>
        <dbReference type="SAM" id="MobiDB-lite"/>
    </source>
</evidence>
<reference evidence="2" key="1">
    <citation type="journal article" date="2020" name="Fungal Divers.">
        <title>Resolving the Mortierellaceae phylogeny through synthesis of multi-gene phylogenetics and phylogenomics.</title>
        <authorList>
            <person name="Vandepol N."/>
            <person name="Liber J."/>
            <person name="Desiro A."/>
            <person name="Na H."/>
            <person name="Kennedy M."/>
            <person name="Barry K."/>
            <person name="Grigoriev I.V."/>
            <person name="Miller A.N."/>
            <person name="O'Donnell K."/>
            <person name="Stajich J.E."/>
            <person name="Bonito G."/>
        </authorList>
    </citation>
    <scope>NUCLEOTIDE SEQUENCE</scope>
    <source>
        <strain evidence="2">NRRL 28262</strain>
    </source>
</reference>
<dbReference type="Proteomes" id="UP001194580">
    <property type="component" value="Unassembled WGS sequence"/>
</dbReference>
<evidence type="ECO:0000313" key="3">
    <source>
        <dbReference type="Proteomes" id="UP001194580"/>
    </source>
</evidence>
<comment type="caution">
    <text evidence="2">The sequence shown here is derived from an EMBL/GenBank/DDBJ whole genome shotgun (WGS) entry which is preliminary data.</text>
</comment>
<sequence length="85" mass="9688">MQSNADTPKTHHVQAFRSVHKSQKPSIVSAPLDSDNVTLIDCHTDPKTHKSFILWDDIRKEFDEALLVTHKTKMLAFVKGPDYQT</sequence>
<evidence type="ECO:0000313" key="2">
    <source>
        <dbReference type="EMBL" id="KAG0250772.1"/>
    </source>
</evidence>
<feature type="compositionally biased region" description="Basic residues" evidence="1">
    <location>
        <begin position="10"/>
        <end position="23"/>
    </location>
</feature>